<protein>
    <submittedName>
        <fullName evidence="2">Uncharacterized protein</fullName>
    </submittedName>
</protein>
<dbReference type="EMBL" id="CAMAPF010000055">
    <property type="protein sequence ID" value="CAH9085820.1"/>
    <property type="molecule type" value="Genomic_DNA"/>
</dbReference>
<reference evidence="2" key="1">
    <citation type="submission" date="2022-07" db="EMBL/GenBank/DDBJ databases">
        <authorList>
            <person name="Macas J."/>
            <person name="Novak P."/>
            <person name="Neumann P."/>
        </authorList>
    </citation>
    <scope>NUCLEOTIDE SEQUENCE</scope>
</reference>
<feature type="compositionally biased region" description="Basic and acidic residues" evidence="1">
    <location>
        <begin position="146"/>
        <end position="157"/>
    </location>
</feature>
<evidence type="ECO:0000256" key="1">
    <source>
        <dbReference type="SAM" id="MobiDB-lite"/>
    </source>
</evidence>
<evidence type="ECO:0000313" key="3">
    <source>
        <dbReference type="EMBL" id="CAH9085820.1"/>
    </source>
</evidence>
<name>A0AAV0CV14_9ASTE</name>
<dbReference type="EMBL" id="CAMAPF010000055">
    <property type="protein sequence ID" value="CAH9085818.1"/>
    <property type="molecule type" value="Genomic_DNA"/>
</dbReference>
<feature type="region of interest" description="Disordered" evidence="1">
    <location>
        <begin position="27"/>
        <end position="187"/>
    </location>
</feature>
<dbReference type="Proteomes" id="UP001152523">
    <property type="component" value="Unassembled WGS sequence"/>
</dbReference>
<gene>
    <name evidence="2" type="ORF">CEPIT_LOCUS9573</name>
    <name evidence="3" type="ORF">CEPIT_LOCUS9575</name>
</gene>
<feature type="region of interest" description="Disordered" evidence="1">
    <location>
        <begin position="206"/>
        <end position="246"/>
    </location>
</feature>
<dbReference type="AlphaFoldDB" id="A0AAV0CV14"/>
<accession>A0AAV0CV14</accession>
<feature type="compositionally biased region" description="Basic and acidic residues" evidence="1">
    <location>
        <begin position="85"/>
        <end position="127"/>
    </location>
</feature>
<proteinExistence type="predicted"/>
<feature type="compositionally biased region" description="Basic and acidic residues" evidence="1">
    <location>
        <begin position="208"/>
        <end position="217"/>
    </location>
</feature>
<feature type="compositionally biased region" description="Basic and acidic residues" evidence="1">
    <location>
        <begin position="229"/>
        <end position="246"/>
    </location>
</feature>
<evidence type="ECO:0000313" key="2">
    <source>
        <dbReference type="EMBL" id="CAH9085818.1"/>
    </source>
</evidence>
<keyword evidence="4" id="KW-1185">Reference proteome</keyword>
<organism evidence="2 4">
    <name type="scientific">Cuscuta epithymum</name>
    <dbReference type="NCBI Taxonomy" id="186058"/>
    <lineage>
        <taxon>Eukaryota</taxon>
        <taxon>Viridiplantae</taxon>
        <taxon>Streptophyta</taxon>
        <taxon>Embryophyta</taxon>
        <taxon>Tracheophyta</taxon>
        <taxon>Spermatophyta</taxon>
        <taxon>Magnoliopsida</taxon>
        <taxon>eudicotyledons</taxon>
        <taxon>Gunneridae</taxon>
        <taxon>Pentapetalae</taxon>
        <taxon>asterids</taxon>
        <taxon>lamiids</taxon>
        <taxon>Solanales</taxon>
        <taxon>Convolvulaceae</taxon>
        <taxon>Cuscuteae</taxon>
        <taxon>Cuscuta</taxon>
        <taxon>Cuscuta subgen. Cuscuta</taxon>
    </lineage>
</organism>
<feature type="compositionally biased region" description="Basic and acidic residues" evidence="1">
    <location>
        <begin position="46"/>
        <end position="72"/>
    </location>
</feature>
<evidence type="ECO:0000313" key="4">
    <source>
        <dbReference type="Proteomes" id="UP001152523"/>
    </source>
</evidence>
<comment type="caution">
    <text evidence="2">The sequence shown here is derived from an EMBL/GenBank/DDBJ whole genome shotgun (WGS) entry which is preliminary data.</text>
</comment>
<sequence length="246" mass="27214">MDSHPRSDLLWCWCWIRKRDCALVLDGGSPSPTQRGGEHPIPALRHGGDLDRQPRELRHRDDPPERVEDLARGSRVPGGGAVHRVPRDQRDPGEPDRAGEAGGRESGAEEDKGSRERGGGVRDDRGGVRAGPAGEEAVQEADEEGEHAAADHRRDDAGFPADDGDKRHHVLRAGAVPDNGLQDQRLPPLLRHHRLGQRLQHLRLHLLRRSDRPEKAPPRGLLPDAHFSGGDRSDSRNTLVRDRNPK</sequence>